<dbReference type="AlphaFoldDB" id="A0A345PEA6"/>
<organism evidence="1 2">
    <name type="scientific">Oceanobacillus zhaokaii</name>
    <dbReference type="NCBI Taxonomy" id="2052660"/>
    <lineage>
        <taxon>Bacteria</taxon>
        <taxon>Bacillati</taxon>
        <taxon>Bacillota</taxon>
        <taxon>Bacilli</taxon>
        <taxon>Bacillales</taxon>
        <taxon>Bacillaceae</taxon>
        <taxon>Oceanobacillus</taxon>
    </lineage>
</organism>
<proteinExistence type="predicted"/>
<keyword evidence="2" id="KW-1185">Reference proteome</keyword>
<gene>
    <name evidence="1" type="ORF">CUC15_05050</name>
</gene>
<evidence type="ECO:0000313" key="2">
    <source>
        <dbReference type="Proteomes" id="UP000253908"/>
    </source>
</evidence>
<accession>A0A345PEA6</accession>
<dbReference type="EMBL" id="CP024848">
    <property type="protein sequence ID" value="AXI08336.1"/>
    <property type="molecule type" value="Genomic_DNA"/>
</dbReference>
<dbReference type="KEGG" id="ocn:CUC15_05050"/>
<protein>
    <submittedName>
        <fullName evidence="1">Uncharacterized protein</fullName>
    </submittedName>
</protein>
<reference evidence="2" key="1">
    <citation type="submission" date="2017-11" db="EMBL/GenBank/DDBJ databases">
        <authorList>
            <person name="Zhu W."/>
        </authorList>
    </citation>
    <scope>NUCLEOTIDE SEQUENCE [LARGE SCALE GENOMIC DNA]</scope>
    <source>
        <strain evidence="2">160</strain>
    </source>
</reference>
<sequence length="78" mass="9048">MQPNTFGDWAELEGERSRLQDWQLSLLKEWHSGGEPNEILNVLKSILTEFIKAHKGICEKVGCEEDPEWVEKFFGMVL</sequence>
<evidence type="ECO:0000313" key="1">
    <source>
        <dbReference type="EMBL" id="AXI08336.1"/>
    </source>
</evidence>
<dbReference type="Proteomes" id="UP000253908">
    <property type="component" value="Chromosome"/>
</dbReference>
<dbReference type="OrthoDB" id="2427280at2"/>
<name>A0A345PEA6_9BACI</name>